<dbReference type="RefSeq" id="WP_126719128.1">
    <property type="nucleotide sequence ID" value="NZ_RWJF01000001.1"/>
</dbReference>
<dbReference type="PROSITE" id="PS50110">
    <property type="entry name" value="RESPONSE_REGULATORY"/>
    <property type="match status" value="1"/>
</dbReference>
<evidence type="ECO:0000256" key="1">
    <source>
        <dbReference type="PROSITE-ProRule" id="PRU00169"/>
    </source>
</evidence>
<evidence type="ECO:0000259" key="2">
    <source>
        <dbReference type="PROSITE" id="PS50110"/>
    </source>
</evidence>
<dbReference type="InterPro" id="IPR001789">
    <property type="entry name" value="Sig_transdc_resp-reg_receiver"/>
</dbReference>
<dbReference type="GO" id="GO:0000160">
    <property type="term" value="P:phosphorelay signal transduction system"/>
    <property type="evidence" value="ECO:0007669"/>
    <property type="project" value="InterPro"/>
</dbReference>
<reference evidence="3 4" key="1">
    <citation type="submission" date="2018-12" db="EMBL/GenBank/DDBJ databases">
        <title>Sphingomonas sp. HMF7854 Genome sequencing and assembly.</title>
        <authorList>
            <person name="Cha I."/>
            <person name="Kang H."/>
            <person name="Kim H."/>
            <person name="Kang J."/>
            <person name="Joh K."/>
        </authorList>
    </citation>
    <scope>NUCLEOTIDE SEQUENCE [LARGE SCALE GENOMIC DNA]</scope>
    <source>
        <strain evidence="3 4">HMF7854</strain>
    </source>
</reference>
<feature type="domain" description="Response regulatory" evidence="2">
    <location>
        <begin position="13"/>
        <end position="121"/>
    </location>
</feature>
<dbReference type="EMBL" id="RWJF01000001">
    <property type="protein sequence ID" value="RST31300.1"/>
    <property type="molecule type" value="Genomic_DNA"/>
</dbReference>
<proteinExistence type="predicted"/>
<keyword evidence="4" id="KW-1185">Reference proteome</keyword>
<evidence type="ECO:0000313" key="3">
    <source>
        <dbReference type="EMBL" id="RST31300.1"/>
    </source>
</evidence>
<evidence type="ECO:0000313" key="4">
    <source>
        <dbReference type="Proteomes" id="UP000274661"/>
    </source>
</evidence>
<dbReference type="SUPFAM" id="SSF52172">
    <property type="entry name" value="CheY-like"/>
    <property type="match status" value="1"/>
</dbReference>
<dbReference type="AlphaFoldDB" id="A0A429VBE1"/>
<comment type="caution">
    <text evidence="3">The sequence shown here is derived from an EMBL/GenBank/DDBJ whole genome shotgun (WGS) entry which is preliminary data.</text>
</comment>
<dbReference type="InterPro" id="IPR011006">
    <property type="entry name" value="CheY-like_superfamily"/>
</dbReference>
<keyword evidence="1" id="KW-0597">Phosphoprotein</keyword>
<dbReference type="OrthoDB" id="582170at2"/>
<protein>
    <submittedName>
        <fullName evidence="3">Response regulator</fullName>
    </submittedName>
</protein>
<gene>
    <name evidence="3" type="ORF">HMF7854_10975</name>
</gene>
<sequence>MNDTQAGKLTGRRVLVVEDEFYLADDLRRELIDQGAKVAGPVNTVDRARALTSQPIDLAVLDVNLRGEMIFPLADELRKRGVPFVFTTGYAPEMIPAEYHDVERWEKPFTARQIVQALAKL</sequence>
<accession>A0A429VBE1</accession>
<organism evidence="3 4">
    <name type="scientific">Sphingomonas ginkgonis</name>
    <dbReference type="NCBI Taxonomy" id="2315330"/>
    <lineage>
        <taxon>Bacteria</taxon>
        <taxon>Pseudomonadati</taxon>
        <taxon>Pseudomonadota</taxon>
        <taxon>Alphaproteobacteria</taxon>
        <taxon>Sphingomonadales</taxon>
        <taxon>Sphingomonadaceae</taxon>
        <taxon>Sphingomonas</taxon>
    </lineage>
</organism>
<dbReference type="Gene3D" id="3.40.50.2300">
    <property type="match status" value="1"/>
</dbReference>
<name>A0A429VBE1_9SPHN</name>
<dbReference type="Proteomes" id="UP000274661">
    <property type="component" value="Unassembled WGS sequence"/>
</dbReference>
<feature type="modified residue" description="4-aspartylphosphate" evidence="1">
    <location>
        <position position="62"/>
    </location>
</feature>